<organism evidence="2 3">
    <name type="scientific">Roseomonas alba</name>
    <dbReference type="NCBI Taxonomy" id="2846776"/>
    <lineage>
        <taxon>Bacteria</taxon>
        <taxon>Pseudomonadati</taxon>
        <taxon>Pseudomonadota</taxon>
        <taxon>Alphaproteobacteria</taxon>
        <taxon>Acetobacterales</taxon>
        <taxon>Roseomonadaceae</taxon>
        <taxon>Roseomonas</taxon>
    </lineage>
</organism>
<accession>A0ABS7A3Q2</accession>
<name>A0ABS7A3Q2_9PROT</name>
<evidence type="ECO:0000259" key="1">
    <source>
        <dbReference type="Pfam" id="PF02538"/>
    </source>
</evidence>
<sequence length="660" mass="70570">MHGTTAPATIDPVTLQILGNHAQAAAESMAFTLFRTAHSTFVKETEDFTTGLTTPDGQTFASPRELGATWFVGLDYGPVIRAIASYNEGDVCMTNDPYSGFVCTHSPDIHLWKPVFWKGELVCFAVGHIHNTDMGGAVPASLSRALTEVHQEGIRFPPCKLVDRGMLDQGLLDVMLTNVRAPTQNWGDLKAQLAAMTTGERKVHEMIRRFGIETFRAGIRGLLDLGERQARLVIAGIPDGDYPFTDYLDEDSPDGLPCRLHLTLRIRGDAAELDFTGSDPQLAASLNMPTGGNPRHILLMVGWNYVLYTLDPTVLLNGGLIRPATCIVPEGTVLNPVFPAAVGMRSMTCMRLQGVVMGAFRRALPDRLPAGPASGGPMTNVNTTDNRTGRRIMAAIDPITGGAGGSPLGDGADGSGANSGFLKNTPVEISEAEVPVRILRYGLEPDSGGAGLHRGGLATVLEFRVHAPGTVVTARNRDRSHFRAMGIAGGRAGATSQFWRNPGTARAQNLGNTDVVTLDPGDVIRIVCSGAAGWGPPWERPIEAVLADLDAGKITREAAERDYGVIPGDDAATVARRAAMAAEPRPPADAGPERAAHEAIWTEANYAALTEALARLPVHWRHFAKRRVFASVAADADRRGDGTEVRRAIAALQDEFPQIA</sequence>
<evidence type="ECO:0000313" key="3">
    <source>
        <dbReference type="Proteomes" id="UP001196565"/>
    </source>
</evidence>
<feature type="domain" description="Hydantoinase B/oxoprolinase" evidence="1">
    <location>
        <begin position="11"/>
        <end position="537"/>
    </location>
</feature>
<gene>
    <name evidence="2" type="ORF">KPL78_03425</name>
</gene>
<comment type="caution">
    <text evidence="2">The sequence shown here is derived from an EMBL/GenBank/DDBJ whole genome shotgun (WGS) entry which is preliminary data.</text>
</comment>
<reference evidence="2 3" key="1">
    <citation type="submission" date="2021-07" db="EMBL/GenBank/DDBJ databases">
        <authorList>
            <person name="So Y."/>
        </authorList>
    </citation>
    <scope>NUCLEOTIDE SEQUENCE [LARGE SCALE GENOMIC DNA]</scope>
    <source>
        <strain evidence="2 3">HJA6</strain>
    </source>
</reference>
<dbReference type="InterPro" id="IPR003692">
    <property type="entry name" value="Hydantoinase_B"/>
</dbReference>
<dbReference type="RefSeq" id="WP_219761476.1">
    <property type="nucleotide sequence ID" value="NZ_JAHYBZ010000001.1"/>
</dbReference>
<dbReference type="PANTHER" id="PTHR11365">
    <property type="entry name" value="5-OXOPROLINASE RELATED"/>
    <property type="match status" value="1"/>
</dbReference>
<evidence type="ECO:0000313" key="2">
    <source>
        <dbReference type="EMBL" id="MBW6396880.1"/>
    </source>
</evidence>
<protein>
    <submittedName>
        <fullName evidence="2">Hydantoinase B/oxoprolinase family protein</fullName>
    </submittedName>
</protein>
<dbReference type="InterPro" id="IPR045079">
    <property type="entry name" value="Oxoprolinase-like"/>
</dbReference>
<dbReference type="Proteomes" id="UP001196565">
    <property type="component" value="Unassembled WGS sequence"/>
</dbReference>
<dbReference type="PANTHER" id="PTHR11365:SF23">
    <property type="entry name" value="HYPOTHETICAL 5-OXOPROLINASE (EUROFUNG)-RELATED"/>
    <property type="match status" value="1"/>
</dbReference>
<proteinExistence type="predicted"/>
<keyword evidence="3" id="KW-1185">Reference proteome</keyword>
<dbReference type="Pfam" id="PF02538">
    <property type="entry name" value="Hydantoinase_B"/>
    <property type="match status" value="1"/>
</dbReference>
<dbReference type="EMBL" id="JAHYBZ010000001">
    <property type="protein sequence ID" value="MBW6396880.1"/>
    <property type="molecule type" value="Genomic_DNA"/>
</dbReference>